<dbReference type="InterPro" id="IPR046703">
    <property type="entry name" value="DUF6776"/>
</dbReference>
<keyword evidence="1" id="KW-0175">Coiled coil</keyword>
<gene>
    <name evidence="3" type="ordered locus">ASA_0799</name>
</gene>
<keyword evidence="2" id="KW-0472">Membrane</keyword>
<sequence length="241" mass="26967">MAAVWCSNKRGLMSQILKLLTVLCVGALIGYFVGNRQELAQSSLLTVQQETLERQGKAIGQLKSDLAIKETLLATQRAAFEQLQKTLKEQEAQVQEQKRQLAFFERIMRPTGEQVGVVIDNLTLQETSIPGRYHYRLALTQPAKKRELFRGQVQIKVEGSLGDKPKTLGSRELGMKVGEGRYALRYFQLLEGNWQLPEGFIPDRVRVTIGKEGRQPAQELLAEWGDLIKPLVVAPSAPAAQ</sequence>
<keyword evidence="2" id="KW-1133">Transmembrane helix</keyword>
<accession>A4SJ81</accession>
<dbReference type="AlphaFoldDB" id="A4SJ81"/>
<dbReference type="Pfam" id="PF20567">
    <property type="entry name" value="DUF6776"/>
    <property type="match status" value="1"/>
</dbReference>
<evidence type="ECO:0000256" key="2">
    <source>
        <dbReference type="SAM" id="Phobius"/>
    </source>
</evidence>
<dbReference type="EMBL" id="CP000644">
    <property type="protein sequence ID" value="ABO88953.1"/>
    <property type="molecule type" value="Genomic_DNA"/>
</dbReference>
<dbReference type="Proteomes" id="UP000000225">
    <property type="component" value="Chromosome"/>
</dbReference>
<protein>
    <submittedName>
        <fullName evidence="3">Uncharacterized protein</fullName>
    </submittedName>
</protein>
<proteinExistence type="predicted"/>
<feature type="coiled-coil region" evidence="1">
    <location>
        <begin position="73"/>
        <end position="107"/>
    </location>
</feature>
<keyword evidence="2" id="KW-0812">Transmembrane</keyword>
<organism evidence="3 4">
    <name type="scientific">Aeromonas salmonicida (strain A449)</name>
    <dbReference type="NCBI Taxonomy" id="382245"/>
    <lineage>
        <taxon>Bacteria</taxon>
        <taxon>Pseudomonadati</taxon>
        <taxon>Pseudomonadota</taxon>
        <taxon>Gammaproteobacteria</taxon>
        <taxon>Aeromonadales</taxon>
        <taxon>Aeromonadaceae</taxon>
        <taxon>Aeromonas</taxon>
    </lineage>
</organism>
<feature type="transmembrane region" description="Helical" evidence="2">
    <location>
        <begin position="16"/>
        <end position="34"/>
    </location>
</feature>
<dbReference type="KEGG" id="asa:ASA_0799"/>
<reference evidence="4" key="1">
    <citation type="journal article" date="2008" name="BMC Genomics">
        <title>The genome of Aeromonas salmonicida subsp. salmonicida A449: insights into the evolution of a fish pathogen.</title>
        <authorList>
            <person name="Reith M.E."/>
            <person name="Singh R.K."/>
            <person name="Curtis B."/>
            <person name="Boyd J.M."/>
            <person name="Bouevitch A."/>
            <person name="Kimball J."/>
            <person name="Munholland J."/>
            <person name="Murphy C."/>
            <person name="Sarty D."/>
            <person name="Williams J."/>
            <person name="Nash J.H."/>
            <person name="Johnson S.C."/>
            <person name="Brown L.L."/>
        </authorList>
    </citation>
    <scope>NUCLEOTIDE SEQUENCE [LARGE SCALE GENOMIC DNA]</scope>
    <source>
        <strain evidence="4">A449</strain>
    </source>
</reference>
<dbReference type="STRING" id="29491.GCA_000820065_01688"/>
<dbReference type="HOGENOM" id="CLU_080432_1_0_6"/>
<evidence type="ECO:0000313" key="4">
    <source>
        <dbReference type="Proteomes" id="UP000000225"/>
    </source>
</evidence>
<evidence type="ECO:0000313" key="3">
    <source>
        <dbReference type="EMBL" id="ABO88953.1"/>
    </source>
</evidence>
<evidence type="ECO:0000256" key="1">
    <source>
        <dbReference type="SAM" id="Coils"/>
    </source>
</evidence>
<name>A4SJ81_AERS4</name>